<sequence length="66" mass="6824">MYVLLILPASGSSQSAAAAISCKNRICFLSSGEQQHVAVVVPLGLPLSCLPSNVASGVKYCSENRS</sequence>
<evidence type="ECO:0000313" key="2">
    <source>
        <dbReference type="Proteomes" id="UP000298663"/>
    </source>
</evidence>
<dbReference type="AlphaFoldDB" id="A0A4U5PDI9"/>
<organism evidence="1 2">
    <name type="scientific">Steinernema carpocapsae</name>
    <name type="common">Entomopathogenic nematode</name>
    <dbReference type="NCBI Taxonomy" id="34508"/>
    <lineage>
        <taxon>Eukaryota</taxon>
        <taxon>Metazoa</taxon>
        <taxon>Ecdysozoa</taxon>
        <taxon>Nematoda</taxon>
        <taxon>Chromadorea</taxon>
        <taxon>Rhabditida</taxon>
        <taxon>Tylenchina</taxon>
        <taxon>Panagrolaimomorpha</taxon>
        <taxon>Strongyloidoidea</taxon>
        <taxon>Steinernematidae</taxon>
        <taxon>Steinernema</taxon>
    </lineage>
</organism>
<proteinExistence type="predicted"/>
<keyword evidence="2" id="KW-1185">Reference proteome</keyword>
<dbReference type="EMBL" id="AZBU02000002">
    <property type="protein sequence ID" value="TKR94420.1"/>
    <property type="molecule type" value="Genomic_DNA"/>
</dbReference>
<protein>
    <submittedName>
        <fullName evidence="1">Uncharacterized protein</fullName>
    </submittedName>
</protein>
<comment type="caution">
    <text evidence="1">The sequence shown here is derived from an EMBL/GenBank/DDBJ whole genome shotgun (WGS) entry which is preliminary data.</text>
</comment>
<accession>A0A4U5PDI9</accession>
<evidence type="ECO:0000313" key="1">
    <source>
        <dbReference type="EMBL" id="TKR94420.1"/>
    </source>
</evidence>
<dbReference type="Proteomes" id="UP000298663">
    <property type="component" value="Unassembled WGS sequence"/>
</dbReference>
<name>A0A4U5PDI9_STECR</name>
<reference evidence="1 2" key="1">
    <citation type="journal article" date="2015" name="Genome Biol.">
        <title>Comparative genomics of Steinernema reveals deeply conserved gene regulatory networks.</title>
        <authorList>
            <person name="Dillman A.R."/>
            <person name="Macchietto M."/>
            <person name="Porter C.F."/>
            <person name="Rogers A."/>
            <person name="Williams B."/>
            <person name="Antoshechkin I."/>
            <person name="Lee M.M."/>
            <person name="Goodwin Z."/>
            <person name="Lu X."/>
            <person name="Lewis E.E."/>
            <person name="Goodrich-Blair H."/>
            <person name="Stock S.P."/>
            <person name="Adams B.J."/>
            <person name="Sternberg P.W."/>
            <person name="Mortazavi A."/>
        </authorList>
    </citation>
    <scope>NUCLEOTIDE SEQUENCE [LARGE SCALE GENOMIC DNA]</scope>
    <source>
        <strain evidence="1 2">ALL</strain>
    </source>
</reference>
<reference evidence="1 2" key="2">
    <citation type="journal article" date="2019" name="G3 (Bethesda)">
        <title>Hybrid Assembly of the Genome of the Entomopathogenic Nematode Steinernema carpocapsae Identifies the X-Chromosome.</title>
        <authorList>
            <person name="Serra L."/>
            <person name="Macchietto M."/>
            <person name="Macias-Munoz A."/>
            <person name="McGill C.J."/>
            <person name="Rodriguez I.M."/>
            <person name="Rodriguez B."/>
            <person name="Murad R."/>
            <person name="Mortazavi A."/>
        </authorList>
    </citation>
    <scope>NUCLEOTIDE SEQUENCE [LARGE SCALE GENOMIC DNA]</scope>
    <source>
        <strain evidence="1 2">ALL</strain>
    </source>
</reference>
<gene>
    <name evidence="1" type="ORF">L596_008701</name>
</gene>